<dbReference type="EMBL" id="LT549890">
    <property type="protein sequence ID" value="SAI85279.1"/>
    <property type="molecule type" value="Genomic_DNA"/>
</dbReference>
<evidence type="ECO:0000313" key="1">
    <source>
        <dbReference type="EMBL" id="SAI85279.1"/>
    </source>
</evidence>
<name>A0A157T1Z3_SACSO</name>
<evidence type="ECO:0000313" key="2">
    <source>
        <dbReference type="Proteomes" id="UP000076770"/>
    </source>
</evidence>
<dbReference type="PATRIC" id="fig|2287.9.peg.1806"/>
<reference evidence="2" key="1">
    <citation type="submission" date="2016-04" db="EMBL/GenBank/DDBJ databases">
        <authorList>
            <person name="Shah S.A."/>
            <person name="Garrett R.A."/>
        </authorList>
    </citation>
    <scope>NUCLEOTIDE SEQUENCE [LARGE SCALE GENOMIC DNA]</scope>
    <source>
        <strain evidence="2">ATCC 35091 / DSM 1616 / JCM 8930 / NBRC 15331 / P1</strain>
    </source>
</reference>
<sequence>MPVGEFPKGKYLVEYQGIPIKLLVVEDYKGLGKRYFFSTNLNDTERILSLVGRIDGISRF</sequence>
<dbReference type="InterPro" id="IPR006783">
    <property type="entry name" value="Transposase_ISC1217"/>
</dbReference>
<proteinExistence type="predicted"/>
<protein>
    <submittedName>
        <fullName evidence="1">ORF in partial transposon ISC1217</fullName>
    </submittedName>
</protein>
<dbReference type="AlphaFoldDB" id="A0A157T1Z3"/>
<gene>
    <name evidence="1" type="ORF">SSOP1_1725</name>
</gene>
<organism evidence="1 2">
    <name type="scientific">Saccharolobus solfataricus</name>
    <name type="common">Sulfolobus solfataricus</name>
    <dbReference type="NCBI Taxonomy" id="2287"/>
    <lineage>
        <taxon>Archaea</taxon>
        <taxon>Thermoproteota</taxon>
        <taxon>Thermoprotei</taxon>
        <taxon>Sulfolobales</taxon>
        <taxon>Sulfolobaceae</taxon>
        <taxon>Saccharolobus</taxon>
    </lineage>
</organism>
<dbReference type="Pfam" id="PF04693">
    <property type="entry name" value="DDE_Tnp_2"/>
    <property type="match status" value="1"/>
</dbReference>
<accession>A0A157T1Z3</accession>
<dbReference type="Proteomes" id="UP000076770">
    <property type="component" value="Chromosome i"/>
</dbReference>